<dbReference type="SUPFAM" id="SSF52047">
    <property type="entry name" value="RNI-like"/>
    <property type="match status" value="1"/>
</dbReference>
<keyword evidence="2" id="KW-1185">Reference proteome</keyword>
<sequence>MPICSICGKPVPKLRVDLDFTSLHRELRSESGPTSVRPDKVNTILENLQQDLKDVESAGRDIEEHQSCILGYTTQFRCLLSPVRKVPEEILQHIFDVCCDMNHFVASNSPPSNESFLRSNPAMALSSVCTRWRETALAMPSIWARISFQCRRKIDGHDGSNYLQLLPEFLNRSLRQPMIIDLALYALPIIRGYLHPVLVQLMNHRDRWQSLRFFSSHIYFESLFRSDETPQFPLLENLEIVDERQIPRPFINAAPRLKTLKMPLFYAFPAKQPPFSQVLHMEVTLERDHVFASLGGMPNLVSLVTKEYWRTHPLPNTSCLTLPSLYSLTVHQDNRMVLPDLDLSPLSVFPFFTLPSLKALHLEPAEQFIPSPGFWTNFNPFIAFVQRSSFPLTTLSLNNLALPDSNLVRVLYLVPTLQNLTVVDIDLEYDFSPITEQFIESLHASRNSLLHPQADPIVPRLRSLKLDTNAGEKFRDDLVVDMVCSRWIPSRISSVGSAPPAANPSAPYVDCLREFTMKFRNRQDPGAVYEPLEIVEQSGMMAVVLWMG</sequence>
<reference evidence="1 2" key="1">
    <citation type="submission" date="2014-04" db="EMBL/GenBank/DDBJ databases">
        <title>Evolutionary Origins and Diversification of the Mycorrhizal Mutualists.</title>
        <authorList>
            <consortium name="DOE Joint Genome Institute"/>
            <consortium name="Mycorrhizal Genomics Consortium"/>
            <person name="Kohler A."/>
            <person name="Kuo A."/>
            <person name="Nagy L.G."/>
            <person name="Floudas D."/>
            <person name="Copeland A."/>
            <person name="Barry K.W."/>
            <person name="Cichocki N."/>
            <person name="Veneault-Fourrey C."/>
            <person name="LaButti K."/>
            <person name="Lindquist E.A."/>
            <person name="Lipzen A."/>
            <person name="Lundell T."/>
            <person name="Morin E."/>
            <person name="Murat C."/>
            <person name="Riley R."/>
            <person name="Ohm R."/>
            <person name="Sun H."/>
            <person name="Tunlid A."/>
            <person name="Henrissat B."/>
            <person name="Grigoriev I.V."/>
            <person name="Hibbett D.S."/>
            <person name="Martin F."/>
        </authorList>
    </citation>
    <scope>NUCLEOTIDE SEQUENCE [LARGE SCALE GENOMIC DNA]</scope>
    <source>
        <strain evidence="1 2">FD-317 M1</strain>
    </source>
</reference>
<evidence type="ECO:0000313" key="2">
    <source>
        <dbReference type="Proteomes" id="UP000053593"/>
    </source>
</evidence>
<dbReference type="HOGENOM" id="CLU_018544_12_1_1"/>
<evidence type="ECO:0000313" key="1">
    <source>
        <dbReference type="EMBL" id="KIK59143.1"/>
    </source>
</evidence>
<accession>A0A0D0CTP6</accession>
<dbReference type="OrthoDB" id="2269034at2759"/>
<dbReference type="AlphaFoldDB" id="A0A0D0CTP6"/>
<proteinExistence type="predicted"/>
<name>A0A0D0CTP6_9AGAR</name>
<protein>
    <recommendedName>
        <fullName evidence="3">F-box domain-containing protein</fullName>
    </recommendedName>
</protein>
<evidence type="ECO:0008006" key="3">
    <source>
        <dbReference type="Google" id="ProtNLM"/>
    </source>
</evidence>
<gene>
    <name evidence="1" type="ORF">GYMLUDRAFT_44899</name>
</gene>
<dbReference type="EMBL" id="KN834781">
    <property type="protein sequence ID" value="KIK59143.1"/>
    <property type="molecule type" value="Genomic_DNA"/>
</dbReference>
<dbReference type="Proteomes" id="UP000053593">
    <property type="component" value="Unassembled WGS sequence"/>
</dbReference>
<organism evidence="1 2">
    <name type="scientific">Collybiopsis luxurians FD-317 M1</name>
    <dbReference type="NCBI Taxonomy" id="944289"/>
    <lineage>
        <taxon>Eukaryota</taxon>
        <taxon>Fungi</taxon>
        <taxon>Dikarya</taxon>
        <taxon>Basidiomycota</taxon>
        <taxon>Agaricomycotina</taxon>
        <taxon>Agaricomycetes</taxon>
        <taxon>Agaricomycetidae</taxon>
        <taxon>Agaricales</taxon>
        <taxon>Marasmiineae</taxon>
        <taxon>Omphalotaceae</taxon>
        <taxon>Collybiopsis</taxon>
        <taxon>Collybiopsis luxurians</taxon>
    </lineage>
</organism>